<feature type="compositionally biased region" description="Basic residues" evidence="1">
    <location>
        <begin position="339"/>
        <end position="349"/>
    </location>
</feature>
<keyword evidence="3" id="KW-1185">Reference proteome</keyword>
<accession>A0ABR8NH96</accession>
<protein>
    <submittedName>
        <fullName evidence="2">Methyltransferase domain-containing protein</fullName>
    </submittedName>
</protein>
<comment type="caution">
    <text evidence="2">The sequence shown here is derived from an EMBL/GenBank/DDBJ whole genome shotgun (WGS) entry which is preliminary data.</text>
</comment>
<dbReference type="PANTHER" id="PTHR43861">
    <property type="entry name" value="TRANS-ACONITATE 2-METHYLTRANSFERASE-RELATED"/>
    <property type="match status" value="1"/>
</dbReference>
<dbReference type="CDD" id="cd02440">
    <property type="entry name" value="AdoMet_MTases"/>
    <property type="match status" value="1"/>
</dbReference>
<dbReference type="Pfam" id="PF13489">
    <property type="entry name" value="Methyltransf_23"/>
    <property type="match status" value="1"/>
</dbReference>
<dbReference type="Proteomes" id="UP000618818">
    <property type="component" value="Unassembled WGS sequence"/>
</dbReference>
<sequence length="349" mass="40077">MSQDGTTSEDYGRCYYNEAHLGGYDDYTWDNEKWRSFFMSVADRLVGALNPRTVLDVGCARGLLVQAFAVQGIDSRGVDISAHAIESAHPDVRDRLSVASATEPIKGRYDLVTCVEVLEHMSPQEAQLAIDHMTAVTDRILFSSSPGDHDEPTHINTRPTEQWVAWFSERGFFRRTDLDMGMIAPWSVLLERGEPTIHELTQRYEQQYARERTELTDKRAALLDAHRRIQELHEQLDERPVDTEEVDRLTADVAQARHAVLVNRDHVIGLEAENGRLNRDLTRVTMELRQLRRRTKSLAQQRDELRQRVQDLRTRLDRNRARVAELESTGTGRPSIARRAARRVRSALR</sequence>
<dbReference type="GO" id="GO:0032259">
    <property type="term" value="P:methylation"/>
    <property type="evidence" value="ECO:0007669"/>
    <property type="project" value="UniProtKB-KW"/>
</dbReference>
<keyword evidence="2" id="KW-0808">Transferase</keyword>
<keyword evidence="2" id="KW-0489">Methyltransferase</keyword>
<dbReference type="SUPFAM" id="SSF53335">
    <property type="entry name" value="S-adenosyl-L-methionine-dependent methyltransferases"/>
    <property type="match status" value="1"/>
</dbReference>
<organism evidence="2 3">
    <name type="scientific">Nocardioides cavernae</name>
    <dbReference type="NCBI Taxonomy" id="1921566"/>
    <lineage>
        <taxon>Bacteria</taxon>
        <taxon>Bacillati</taxon>
        <taxon>Actinomycetota</taxon>
        <taxon>Actinomycetes</taxon>
        <taxon>Propionibacteriales</taxon>
        <taxon>Nocardioidaceae</taxon>
        <taxon>Nocardioides</taxon>
    </lineage>
</organism>
<dbReference type="Gene3D" id="3.40.50.150">
    <property type="entry name" value="Vaccinia Virus protein VP39"/>
    <property type="match status" value="1"/>
</dbReference>
<dbReference type="RefSeq" id="WP_191196500.1">
    <property type="nucleotide sequence ID" value="NZ_JACXYZ010000003.1"/>
</dbReference>
<name>A0ABR8NH96_9ACTN</name>
<dbReference type="EMBL" id="JACXYZ010000003">
    <property type="protein sequence ID" value="MBD3926646.1"/>
    <property type="molecule type" value="Genomic_DNA"/>
</dbReference>
<dbReference type="InterPro" id="IPR029063">
    <property type="entry name" value="SAM-dependent_MTases_sf"/>
</dbReference>
<evidence type="ECO:0000256" key="1">
    <source>
        <dbReference type="SAM" id="MobiDB-lite"/>
    </source>
</evidence>
<reference evidence="2 3" key="1">
    <citation type="submission" date="2020-09" db="EMBL/GenBank/DDBJ databases">
        <title>novel species in genus Nocardioides.</title>
        <authorList>
            <person name="Zhang G."/>
        </authorList>
    </citation>
    <scope>NUCLEOTIDE SEQUENCE [LARGE SCALE GENOMIC DNA]</scope>
    <source>
        <strain evidence="2 3">KCTC 39551</strain>
    </source>
</reference>
<feature type="region of interest" description="Disordered" evidence="1">
    <location>
        <begin position="325"/>
        <end position="349"/>
    </location>
</feature>
<proteinExistence type="predicted"/>
<dbReference type="GO" id="GO:0008168">
    <property type="term" value="F:methyltransferase activity"/>
    <property type="evidence" value="ECO:0007669"/>
    <property type="project" value="UniProtKB-KW"/>
</dbReference>
<dbReference type="PANTHER" id="PTHR43861:SF6">
    <property type="entry name" value="METHYLTRANSFERASE TYPE 11"/>
    <property type="match status" value="1"/>
</dbReference>
<evidence type="ECO:0000313" key="2">
    <source>
        <dbReference type="EMBL" id="MBD3926646.1"/>
    </source>
</evidence>
<gene>
    <name evidence="2" type="ORF">IEZ26_18655</name>
</gene>
<evidence type="ECO:0000313" key="3">
    <source>
        <dbReference type="Proteomes" id="UP000618818"/>
    </source>
</evidence>